<dbReference type="Proteomes" id="UP000703038">
    <property type="component" value="Unassembled WGS sequence"/>
</dbReference>
<sequence length="184" mass="17903">MRIRQVLGSVRLKAALSLGMVLGLGSVGTLAAWSTTASTTSGTFVSGTVDIKFDDGTTNGNQGLAGSPYIVALPTGTLLPGQSKAAAVKVKNGGTLGFTYTGVLSVATPGLSLTSVVTAGAPTVNASSNTCSGTGGVLNSARTVVAGAVDTICVQITLPTASLSTDQGVSGSVNLVLTATAVNG</sequence>
<accession>A0ABS2KVI5</accession>
<gene>
    <name evidence="2" type="ORF">JOE42_002691</name>
</gene>
<evidence type="ECO:0000313" key="3">
    <source>
        <dbReference type="Proteomes" id="UP000703038"/>
    </source>
</evidence>
<keyword evidence="1" id="KW-0732">Signal</keyword>
<evidence type="ECO:0000256" key="1">
    <source>
        <dbReference type="SAM" id="SignalP"/>
    </source>
</evidence>
<reference evidence="2 3" key="1">
    <citation type="submission" date="2021-01" db="EMBL/GenBank/DDBJ databases">
        <title>Genomics of switchgrass bacterial isolates.</title>
        <authorList>
            <person name="Shade A."/>
        </authorList>
    </citation>
    <scope>NUCLEOTIDE SEQUENCE [LARGE SCALE GENOMIC DNA]</scope>
    <source>
        <strain evidence="2 3">PvP111</strain>
    </source>
</reference>
<feature type="signal peptide" evidence="1">
    <location>
        <begin position="1"/>
        <end position="31"/>
    </location>
</feature>
<protein>
    <submittedName>
        <fullName evidence="2">Ribosomally synthesized peptide with SipW-like signal peptide</fullName>
    </submittedName>
</protein>
<dbReference type="EMBL" id="JAFBBK010000001">
    <property type="protein sequence ID" value="MBM7415958.1"/>
    <property type="molecule type" value="Genomic_DNA"/>
</dbReference>
<dbReference type="RefSeq" id="WP_204868890.1">
    <property type="nucleotide sequence ID" value="NZ_JAFBBK010000001.1"/>
</dbReference>
<name>A0ABS2KVI5_9NOCA</name>
<proteinExistence type="predicted"/>
<evidence type="ECO:0000313" key="2">
    <source>
        <dbReference type="EMBL" id="MBM7415958.1"/>
    </source>
</evidence>
<dbReference type="NCBIfam" id="TIGR04088">
    <property type="entry name" value="cognate_SipW"/>
    <property type="match status" value="1"/>
</dbReference>
<feature type="chain" id="PRO_5046975938" evidence="1">
    <location>
        <begin position="32"/>
        <end position="184"/>
    </location>
</feature>
<comment type="caution">
    <text evidence="2">The sequence shown here is derived from an EMBL/GenBank/DDBJ whole genome shotgun (WGS) entry which is preliminary data.</text>
</comment>
<keyword evidence="3" id="KW-1185">Reference proteome</keyword>
<dbReference type="InterPro" id="IPR023833">
    <property type="entry name" value="Signal_pept_SipW-depend-type"/>
</dbReference>
<organism evidence="2 3">
    <name type="scientific">Rhodococcoides corynebacterioides</name>
    <dbReference type="NCBI Taxonomy" id="53972"/>
    <lineage>
        <taxon>Bacteria</taxon>
        <taxon>Bacillati</taxon>
        <taxon>Actinomycetota</taxon>
        <taxon>Actinomycetes</taxon>
        <taxon>Mycobacteriales</taxon>
        <taxon>Nocardiaceae</taxon>
        <taxon>Rhodococcoides</taxon>
    </lineage>
</organism>